<keyword evidence="6" id="KW-1133">Transmembrane helix</keyword>
<dbReference type="InterPro" id="IPR036028">
    <property type="entry name" value="SH3-like_dom_sf"/>
</dbReference>
<dbReference type="Pfam" id="PF00018">
    <property type="entry name" value="SH3_1"/>
    <property type="match status" value="1"/>
</dbReference>
<evidence type="ECO:0008006" key="11">
    <source>
        <dbReference type="Google" id="ProtNLM"/>
    </source>
</evidence>
<evidence type="ECO:0000313" key="9">
    <source>
        <dbReference type="EMBL" id="UYV76320.1"/>
    </source>
</evidence>
<keyword evidence="6" id="KW-0472">Membrane</keyword>
<dbReference type="Gene3D" id="2.30.30.40">
    <property type="entry name" value="SH3 Domains"/>
    <property type="match status" value="1"/>
</dbReference>
<feature type="transmembrane region" description="Helical" evidence="6">
    <location>
        <begin position="245"/>
        <end position="261"/>
    </location>
</feature>
<dbReference type="PRINTS" id="PR01887">
    <property type="entry name" value="SPECTRNALPHA"/>
</dbReference>
<feature type="domain" description="SH2" evidence="7">
    <location>
        <begin position="258"/>
        <end position="297"/>
    </location>
</feature>
<sequence length="304" mass="35160">MGNCFNKQSDKQYRKKDNSNPSQGLDKVIENGPATLGSLVSSQNRDPNISNMGLRLPITLATDSIANTRIGLNLHQGSIDGDNNSVNGYKVFVALYDYEARTDEDLSFKKGEHLEILNDTQGDWWHARSKLTKEEGYIPSNYVARLKSIEAEPILHSIALRLRFRILYAVSLRLRFRILYSVALKLRFSILYSVALRLIFRILPSFVLRLRFRILHSVALRLRFRILHSVAFISCFLTFRFFYFISLISVFRIHFIGWYFGKIKRIEAEKKLLLSENEHGAFLIRDSESRRNDFSLSGEDLVQS</sequence>
<dbReference type="Proteomes" id="UP001235939">
    <property type="component" value="Chromosome 14"/>
</dbReference>
<dbReference type="PRINTS" id="PR00452">
    <property type="entry name" value="SH3DOMAIN"/>
</dbReference>
<dbReference type="SMART" id="SM00326">
    <property type="entry name" value="SH3"/>
    <property type="match status" value="1"/>
</dbReference>
<dbReference type="Gene3D" id="3.30.505.10">
    <property type="entry name" value="SH2 domain"/>
    <property type="match status" value="1"/>
</dbReference>
<dbReference type="InterPro" id="IPR043539">
    <property type="entry name" value="Grb2-like"/>
</dbReference>
<dbReference type="CDD" id="cd11845">
    <property type="entry name" value="SH3_Src_like"/>
    <property type="match status" value="1"/>
</dbReference>
<feature type="domain" description="SH3" evidence="8">
    <location>
        <begin position="87"/>
        <end position="148"/>
    </location>
</feature>
<evidence type="ECO:0000256" key="4">
    <source>
        <dbReference type="PROSITE-ProRule" id="PRU00192"/>
    </source>
</evidence>
<feature type="region of interest" description="Disordered" evidence="5">
    <location>
        <begin position="1"/>
        <end position="25"/>
    </location>
</feature>
<evidence type="ECO:0000256" key="1">
    <source>
        <dbReference type="ARBA" id="ARBA00022443"/>
    </source>
</evidence>
<organism evidence="9 10">
    <name type="scientific">Cordylochernes scorpioides</name>
    <dbReference type="NCBI Taxonomy" id="51811"/>
    <lineage>
        <taxon>Eukaryota</taxon>
        <taxon>Metazoa</taxon>
        <taxon>Ecdysozoa</taxon>
        <taxon>Arthropoda</taxon>
        <taxon>Chelicerata</taxon>
        <taxon>Arachnida</taxon>
        <taxon>Pseudoscorpiones</taxon>
        <taxon>Cheliferoidea</taxon>
        <taxon>Chernetidae</taxon>
        <taxon>Cordylochernes</taxon>
    </lineage>
</organism>
<evidence type="ECO:0000256" key="6">
    <source>
        <dbReference type="SAM" id="Phobius"/>
    </source>
</evidence>
<proteinExistence type="predicted"/>
<keyword evidence="10" id="KW-1185">Reference proteome</keyword>
<dbReference type="PRINTS" id="PR00401">
    <property type="entry name" value="SH2DOMAIN"/>
</dbReference>
<gene>
    <name evidence="9" type="ORF">LAZ67_14000019</name>
</gene>
<reference evidence="9 10" key="1">
    <citation type="submission" date="2022-01" db="EMBL/GenBank/DDBJ databases">
        <title>A chromosomal length assembly of Cordylochernes scorpioides.</title>
        <authorList>
            <person name="Zeh D."/>
            <person name="Zeh J."/>
        </authorList>
    </citation>
    <scope>NUCLEOTIDE SEQUENCE [LARGE SCALE GENOMIC DNA]</scope>
    <source>
        <strain evidence="9">IN4F17</strain>
        <tissue evidence="9">Whole Body</tissue>
    </source>
</reference>
<evidence type="ECO:0000256" key="3">
    <source>
        <dbReference type="PROSITE-ProRule" id="PRU00191"/>
    </source>
</evidence>
<evidence type="ECO:0000256" key="5">
    <source>
        <dbReference type="SAM" id="MobiDB-lite"/>
    </source>
</evidence>
<keyword evidence="2 3" id="KW-0727">SH2 domain</keyword>
<accession>A0ABY6LA44</accession>
<dbReference type="EMBL" id="CP092876">
    <property type="protein sequence ID" value="UYV76320.1"/>
    <property type="molecule type" value="Genomic_DNA"/>
</dbReference>
<evidence type="ECO:0000256" key="2">
    <source>
        <dbReference type="ARBA" id="ARBA00022999"/>
    </source>
</evidence>
<keyword evidence="6" id="KW-0812">Transmembrane</keyword>
<dbReference type="SUPFAM" id="SSF50044">
    <property type="entry name" value="SH3-domain"/>
    <property type="match status" value="1"/>
</dbReference>
<dbReference type="InterPro" id="IPR001452">
    <property type="entry name" value="SH3_domain"/>
</dbReference>
<evidence type="ECO:0000259" key="8">
    <source>
        <dbReference type="PROSITE" id="PS50002"/>
    </source>
</evidence>
<feature type="compositionally biased region" description="Basic and acidic residues" evidence="5">
    <location>
        <begin position="8"/>
        <end position="18"/>
    </location>
</feature>
<name>A0ABY6LA44_9ARAC</name>
<dbReference type="PROSITE" id="PS50002">
    <property type="entry name" value="SH3"/>
    <property type="match status" value="1"/>
</dbReference>
<evidence type="ECO:0000259" key="7">
    <source>
        <dbReference type="PROSITE" id="PS50001"/>
    </source>
</evidence>
<protein>
    <recommendedName>
        <fullName evidence="11">SH3 domain-containing protein</fullName>
    </recommendedName>
</protein>
<dbReference type="PROSITE" id="PS50001">
    <property type="entry name" value="SH2"/>
    <property type="match status" value="1"/>
</dbReference>
<dbReference type="InterPro" id="IPR036860">
    <property type="entry name" value="SH2_dom_sf"/>
</dbReference>
<dbReference type="SUPFAM" id="SSF55550">
    <property type="entry name" value="SH2 domain"/>
    <property type="match status" value="1"/>
</dbReference>
<dbReference type="PANTHER" id="PTHR46037">
    <property type="entry name" value="PROTEIN ENHANCER OF SEVENLESS 2B"/>
    <property type="match status" value="1"/>
</dbReference>
<evidence type="ECO:0000313" key="10">
    <source>
        <dbReference type="Proteomes" id="UP001235939"/>
    </source>
</evidence>
<keyword evidence="1 4" id="KW-0728">SH3 domain</keyword>
<dbReference type="InterPro" id="IPR000980">
    <property type="entry name" value="SH2"/>
</dbReference>
<dbReference type="Pfam" id="PF00017">
    <property type="entry name" value="SH2"/>
    <property type="match status" value="1"/>
</dbReference>